<dbReference type="Pfam" id="PF12900">
    <property type="entry name" value="Pyridox_ox_2"/>
    <property type="match status" value="1"/>
</dbReference>
<organism evidence="1 2">
    <name type="scientific">Echinicola jeungdonensis</name>
    <dbReference type="NCBI Taxonomy" id="709343"/>
    <lineage>
        <taxon>Bacteria</taxon>
        <taxon>Pseudomonadati</taxon>
        <taxon>Bacteroidota</taxon>
        <taxon>Cytophagia</taxon>
        <taxon>Cytophagales</taxon>
        <taxon>Cyclobacteriaceae</taxon>
        <taxon>Echinicola</taxon>
    </lineage>
</organism>
<proteinExistence type="predicted"/>
<keyword evidence="2" id="KW-1185">Reference proteome</keyword>
<protein>
    <submittedName>
        <fullName evidence="1">Pyridoxamine 5'-phosphate oxidase family protein</fullName>
    </submittedName>
</protein>
<evidence type="ECO:0000313" key="1">
    <source>
        <dbReference type="EMBL" id="MFB9213384.1"/>
    </source>
</evidence>
<dbReference type="InterPro" id="IPR012349">
    <property type="entry name" value="Split_barrel_FMN-bd"/>
</dbReference>
<dbReference type="InterPro" id="IPR024747">
    <property type="entry name" value="Pyridox_Oxase-rel"/>
</dbReference>
<dbReference type="Proteomes" id="UP001589654">
    <property type="component" value="Unassembled WGS sequence"/>
</dbReference>
<dbReference type="SUPFAM" id="SSF50475">
    <property type="entry name" value="FMN-binding split barrel"/>
    <property type="match status" value="1"/>
</dbReference>
<comment type="caution">
    <text evidence="1">The sequence shown here is derived from an EMBL/GenBank/DDBJ whole genome shotgun (WGS) entry which is preliminary data.</text>
</comment>
<reference evidence="1 2" key="1">
    <citation type="submission" date="2024-09" db="EMBL/GenBank/DDBJ databases">
        <authorList>
            <person name="Sun Q."/>
            <person name="Mori K."/>
        </authorList>
    </citation>
    <scope>NUCLEOTIDE SEQUENCE [LARGE SCALE GENOMIC DNA]</scope>
    <source>
        <strain evidence="1 2">CECT 7682</strain>
    </source>
</reference>
<sequence length="149" mass="17173">MLGNLSDHQIDQILQSLIIGRLGCRMDDKMYIIPVTYVFEDGYIYAHSKEGLKINIMRKNPKVCFQVDSIENMTNWRSVLVWGEFEELKSEEAQTEAIHILADRFAPYVTSETVKSSNNSNPPVLVEKELKAVIYRIKITEKSGRFEKS</sequence>
<dbReference type="EMBL" id="JBHMEW010000068">
    <property type="protein sequence ID" value="MFB9213384.1"/>
    <property type="molecule type" value="Genomic_DNA"/>
</dbReference>
<gene>
    <name evidence="1" type="ORF">ACFFUR_16330</name>
</gene>
<dbReference type="PANTHER" id="PTHR34071:SF2">
    <property type="entry name" value="FLAVIN-NUCLEOTIDE-BINDING PROTEIN"/>
    <property type="match status" value="1"/>
</dbReference>
<evidence type="ECO:0000313" key="2">
    <source>
        <dbReference type="Proteomes" id="UP001589654"/>
    </source>
</evidence>
<dbReference type="RefSeq" id="WP_290249087.1">
    <property type="nucleotide sequence ID" value="NZ_JAUFQT010000002.1"/>
</dbReference>
<accession>A0ABV5J974</accession>
<dbReference type="PANTHER" id="PTHR34071">
    <property type="entry name" value="5-NITROIMIDAZOLE ANTIBIOTICS RESISTANCE PROTEIN, NIMA-FAMILY-RELATED PROTEIN-RELATED"/>
    <property type="match status" value="1"/>
</dbReference>
<name>A0ABV5J974_9BACT</name>
<dbReference type="Gene3D" id="2.30.110.10">
    <property type="entry name" value="Electron Transport, Fmn-binding Protein, Chain A"/>
    <property type="match status" value="1"/>
</dbReference>